<dbReference type="Proteomes" id="UP000789739">
    <property type="component" value="Unassembled WGS sequence"/>
</dbReference>
<dbReference type="AlphaFoldDB" id="A0A9N8Z5N5"/>
<proteinExistence type="predicted"/>
<comment type="caution">
    <text evidence="1">The sequence shown here is derived from an EMBL/GenBank/DDBJ whole genome shotgun (WGS) entry which is preliminary data.</text>
</comment>
<organism evidence="1 2">
    <name type="scientific">Paraglomus brasilianum</name>
    <dbReference type="NCBI Taxonomy" id="144538"/>
    <lineage>
        <taxon>Eukaryota</taxon>
        <taxon>Fungi</taxon>
        <taxon>Fungi incertae sedis</taxon>
        <taxon>Mucoromycota</taxon>
        <taxon>Glomeromycotina</taxon>
        <taxon>Glomeromycetes</taxon>
        <taxon>Paraglomerales</taxon>
        <taxon>Paraglomeraceae</taxon>
        <taxon>Paraglomus</taxon>
    </lineage>
</organism>
<reference evidence="1" key="1">
    <citation type="submission" date="2021-06" db="EMBL/GenBank/DDBJ databases">
        <authorList>
            <person name="Kallberg Y."/>
            <person name="Tangrot J."/>
            <person name="Rosling A."/>
        </authorList>
    </citation>
    <scope>NUCLEOTIDE SEQUENCE</scope>
    <source>
        <strain evidence="1">BR232B</strain>
    </source>
</reference>
<accession>A0A9N8Z5N5</accession>
<protein>
    <submittedName>
        <fullName evidence="1">2924_t:CDS:1</fullName>
    </submittedName>
</protein>
<keyword evidence="2" id="KW-1185">Reference proteome</keyword>
<evidence type="ECO:0000313" key="1">
    <source>
        <dbReference type="EMBL" id="CAG8470681.1"/>
    </source>
</evidence>
<evidence type="ECO:0000313" key="2">
    <source>
        <dbReference type="Proteomes" id="UP000789739"/>
    </source>
</evidence>
<dbReference type="EMBL" id="CAJVPI010000063">
    <property type="protein sequence ID" value="CAG8470681.1"/>
    <property type="molecule type" value="Genomic_DNA"/>
</dbReference>
<gene>
    <name evidence="1" type="ORF">PBRASI_LOCUS1056</name>
</gene>
<sequence>MNAMAQNLIRLTPRTSVVLSSLRLLRSYSTSCMVAFSVIYGTRKALVGVLRPTKMDQQQEKSSLFQDATALARL</sequence>
<name>A0A9N8Z5N5_9GLOM</name>